<dbReference type="EC" id="6.3.2.9" evidence="7 8"/>
<evidence type="ECO:0000256" key="5">
    <source>
        <dbReference type="ARBA" id="ARBA00022741"/>
    </source>
</evidence>
<name>A0A7V3PTX0_UNCW3</name>
<comment type="pathway">
    <text evidence="2 7 8">Cell wall biogenesis; peptidoglycan biosynthesis.</text>
</comment>
<sequence length="470" mass="52858">MMLDSFKNSVQGRMFVILGLGRAGRALSQALLKAGAKVIAYEENEQVWNGFAVRALLNIGLRRIRKFNERLFNFEPVVIASPGIAPEHPAVLFFAENGIPVYDELDFTSRFLTGELIAVTGTNGKSTTVTMIAEILRQAGSKVFVGGNLAPGQPLARALNIGKRDFYVVEVSSFQLSRSQWLAPKVAVLLNISGDHLDRHRSFAEYVRCKFRLFARQQPDDWAVLNSDDPMVQNQLSKVRAQKLFFSLIKKEADGYLNHGWFYFKGKPVARVATLLEQFTGREYSGITSRLFNLERLPVVENAIAAVVVAKALQVPVPVISEGLKRWRPLPHRLEFVRTVKGVHFFNNSMCTNPQAGIKSLLAWRKKVVLIAGGKEKNVDAGEYIRVMKERAKWVVLLGENSRRIAEGLSRLGFKNHEIARTMRDAVVRAYRYAKPGDVVLFAPGFASFDLFKNFQTRGRAFKDAVWQLQ</sequence>
<dbReference type="NCBIfam" id="TIGR01087">
    <property type="entry name" value="murD"/>
    <property type="match status" value="1"/>
</dbReference>
<dbReference type="PANTHER" id="PTHR43692">
    <property type="entry name" value="UDP-N-ACETYLMURAMOYLALANINE--D-GLUTAMATE LIGASE"/>
    <property type="match status" value="1"/>
</dbReference>
<feature type="binding site" evidence="7">
    <location>
        <begin position="121"/>
        <end position="127"/>
    </location>
    <ligand>
        <name>ATP</name>
        <dbReference type="ChEBI" id="CHEBI:30616"/>
    </ligand>
</feature>
<evidence type="ECO:0000259" key="9">
    <source>
        <dbReference type="Pfam" id="PF02875"/>
    </source>
</evidence>
<dbReference type="SUPFAM" id="SSF53623">
    <property type="entry name" value="MurD-like peptide ligases, catalytic domain"/>
    <property type="match status" value="1"/>
</dbReference>
<dbReference type="SUPFAM" id="SSF51984">
    <property type="entry name" value="MurCD N-terminal domain"/>
    <property type="match status" value="1"/>
</dbReference>
<evidence type="ECO:0000256" key="3">
    <source>
        <dbReference type="ARBA" id="ARBA00022490"/>
    </source>
</evidence>
<keyword evidence="5 7" id="KW-0547">Nucleotide-binding</keyword>
<dbReference type="Pfam" id="PF08245">
    <property type="entry name" value="Mur_ligase_M"/>
    <property type="match status" value="1"/>
</dbReference>
<dbReference type="InterPro" id="IPR036615">
    <property type="entry name" value="Mur_ligase_C_dom_sf"/>
</dbReference>
<comment type="function">
    <text evidence="7 8">Cell wall formation. Catalyzes the addition of glutamate to the nucleotide precursor UDP-N-acetylmuramoyl-L-alanine (UMA).</text>
</comment>
<dbReference type="GO" id="GO:0008764">
    <property type="term" value="F:UDP-N-acetylmuramoylalanine-D-glutamate ligase activity"/>
    <property type="evidence" value="ECO:0007669"/>
    <property type="project" value="UniProtKB-UniRule"/>
</dbReference>
<keyword evidence="7 8" id="KW-0132">Cell division</keyword>
<dbReference type="GO" id="GO:0005737">
    <property type="term" value="C:cytoplasm"/>
    <property type="evidence" value="ECO:0007669"/>
    <property type="project" value="UniProtKB-SubCell"/>
</dbReference>
<feature type="domain" description="Mur ligase central" evidence="10">
    <location>
        <begin position="119"/>
        <end position="254"/>
    </location>
</feature>
<reference evidence="11" key="1">
    <citation type="journal article" date="2020" name="mSystems">
        <title>Genome- and Community-Level Interaction Insights into Carbon Utilization and Element Cycling Functions of Hydrothermarchaeota in Hydrothermal Sediment.</title>
        <authorList>
            <person name="Zhou Z."/>
            <person name="Liu Y."/>
            <person name="Xu W."/>
            <person name="Pan J."/>
            <person name="Luo Z.H."/>
            <person name="Li M."/>
        </authorList>
    </citation>
    <scope>NUCLEOTIDE SEQUENCE [LARGE SCALE GENOMIC DNA]</scope>
    <source>
        <strain evidence="11">SpSt-914</strain>
    </source>
</reference>
<feature type="domain" description="Mur ligase C-terminal" evidence="9">
    <location>
        <begin position="332"/>
        <end position="444"/>
    </location>
</feature>
<comment type="catalytic activity">
    <reaction evidence="7 8">
        <text>UDP-N-acetyl-alpha-D-muramoyl-L-alanine + D-glutamate + ATP = UDP-N-acetyl-alpha-D-muramoyl-L-alanyl-D-glutamate + ADP + phosphate + H(+)</text>
        <dbReference type="Rhea" id="RHEA:16429"/>
        <dbReference type="ChEBI" id="CHEBI:15378"/>
        <dbReference type="ChEBI" id="CHEBI:29986"/>
        <dbReference type="ChEBI" id="CHEBI:30616"/>
        <dbReference type="ChEBI" id="CHEBI:43474"/>
        <dbReference type="ChEBI" id="CHEBI:83898"/>
        <dbReference type="ChEBI" id="CHEBI:83900"/>
        <dbReference type="ChEBI" id="CHEBI:456216"/>
        <dbReference type="EC" id="6.3.2.9"/>
    </reaction>
</comment>
<dbReference type="InterPro" id="IPR036565">
    <property type="entry name" value="Mur-like_cat_sf"/>
</dbReference>
<dbReference type="Gene3D" id="3.40.1190.10">
    <property type="entry name" value="Mur-like, catalytic domain"/>
    <property type="match status" value="1"/>
</dbReference>
<dbReference type="GO" id="GO:0008360">
    <property type="term" value="P:regulation of cell shape"/>
    <property type="evidence" value="ECO:0007669"/>
    <property type="project" value="UniProtKB-KW"/>
</dbReference>
<dbReference type="GO" id="GO:0071555">
    <property type="term" value="P:cell wall organization"/>
    <property type="evidence" value="ECO:0007669"/>
    <property type="project" value="UniProtKB-KW"/>
</dbReference>
<evidence type="ECO:0000313" key="11">
    <source>
        <dbReference type="EMBL" id="HGD13312.1"/>
    </source>
</evidence>
<gene>
    <name evidence="7 11" type="primary">murD</name>
    <name evidence="11" type="ORF">ENX16_04460</name>
</gene>
<dbReference type="InterPro" id="IPR004101">
    <property type="entry name" value="Mur_ligase_C"/>
</dbReference>
<dbReference type="GO" id="GO:0009252">
    <property type="term" value="P:peptidoglycan biosynthetic process"/>
    <property type="evidence" value="ECO:0007669"/>
    <property type="project" value="UniProtKB-UniRule"/>
</dbReference>
<keyword evidence="7 8" id="KW-0573">Peptidoglycan synthesis</keyword>
<comment type="caution">
    <text evidence="11">The sequence shown here is derived from an EMBL/GenBank/DDBJ whole genome shotgun (WGS) entry which is preliminary data.</text>
</comment>
<evidence type="ECO:0000256" key="7">
    <source>
        <dbReference type="HAMAP-Rule" id="MF_00639"/>
    </source>
</evidence>
<evidence type="ECO:0000256" key="8">
    <source>
        <dbReference type="RuleBase" id="RU003664"/>
    </source>
</evidence>
<comment type="similarity">
    <text evidence="7">Belongs to the MurCDEF family.</text>
</comment>
<evidence type="ECO:0000256" key="2">
    <source>
        <dbReference type="ARBA" id="ARBA00004752"/>
    </source>
</evidence>
<dbReference type="UniPathway" id="UPA00219"/>
<dbReference type="Gene3D" id="3.40.50.720">
    <property type="entry name" value="NAD(P)-binding Rossmann-like Domain"/>
    <property type="match status" value="1"/>
</dbReference>
<dbReference type="GO" id="GO:0051301">
    <property type="term" value="P:cell division"/>
    <property type="evidence" value="ECO:0007669"/>
    <property type="project" value="UniProtKB-KW"/>
</dbReference>
<proteinExistence type="inferred from homology"/>
<dbReference type="InterPro" id="IPR005762">
    <property type="entry name" value="MurD"/>
</dbReference>
<accession>A0A7V3PTX0</accession>
<dbReference type="AlphaFoldDB" id="A0A7V3PTX0"/>
<dbReference type="HAMAP" id="MF_00639">
    <property type="entry name" value="MurD"/>
    <property type="match status" value="1"/>
</dbReference>
<evidence type="ECO:0000256" key="4">
    <source>
        <dbReference type="ARBA" id="ARBA00022598"/>
    </source>
</evidence>
<dbReference type="EMBL" id="DTMZ01000102">
    <property type="protein sequence ID" value="HGD13312.1"/>
    <property type="molecule type" value="Genomic_DNA"/>
</dbReference>
<keyword evidence="7 8" id="KW-0133">Cell shape</keyword>
<evidence type="ECO:0000256" key="1">
    <source>
        <dbReference type="ARBA" id="ARBA00004496"/>
    </source>
</evidence>
<dbReference type="InterPro" id="IPR013221">
    <property type="entry name" value="Mur_ligase_cen"/>
</dbReference>
<evidence type="ECO:0000259" key="10">
    <source>
        <dbReference type="Pfam" id="PF08245"/>
    </source>
</evidence>
<organism evidence="11">
    <name type="scientific">candidate division WOR-3 bacterium</name>
    <dbReference type="NCBI Taxonomy" id="2052148"/>
    <lineage>
        <taxon>Bacteria</taxon>
        <taxon>Bacteria division WOR-3</taxon>
    </lineage>
</organism>
<protein>
    <recommendedName>
        <fullName evidence="7 8">UDP-N-acetylmuramoylalanine--D-glutamate ligase</fullName>
        <ecNumber evidence="7 8">6.3.2.9</ecNumber>
    </recommendedName>
    <alternativeName>
        <fullName evidence="7">D-glutamic acid-adding enzyme</fullName>
    </alternativeName>
    <alternativeName>
        <fullName evidence="7">UDP-N-acetylmuramoyl-L-alanyl-D-glutamate synthetase</fullName>
    </alternativeName>
</protein>
<dbReference type="Pfam" id="PF02875">
    <property type="entry name" value="Mur_ligase_C"/>
    <property type="match status" value="1"/>
</dbReference>
<evidence type="ECO:0000256" key="6">
    <source>
        <dbReference type="ARBA" id="ARBA00022840"/>
    </source>
</evidence>
<keyword evidence="6 7" id="KW-0067">ATP-binding</keyword>
<keyword evidence="7 8" id="KW-0961">Cell wall biogenesis/degradation</keyword>
<keyword evidence="4 7" id="KW-0436">Ligase</keyword>
<keyword evidence="7 8" id="KW-0131">Cell cycle</keyword>
<comment type="subcellular location">
    <subcellularLocation>
        <location evidence="1 7 8">Cytoplasm</location>
    </subcellularLocation>
</comment>
<dbReference type="Gene3D" id="3.90.190.20">
    <property type="entry name" value="Mur ligase, C-terminal domain"/>
    <property type="match status" value="1"/>
</dbReference>
<dbReference type="GO" id="GO:0005524">
    <property type="term" value="F:ATP binding"/>
    <property type="evidence" value="ECO:0007669"/>
    <property type="project" value="UniProtKB-UniRule"/>
</dbReference>
<dbReference type="SUPFAM" id="SSF53244">
    <property type="entry name" value="MurD-like peptide ligases, peptide-binding domain"/>
    <property type="match status" value="1"/>
</dbReference>
<keyword evidence="3 7" id="KW-0963">Cytoplasm</keyword>
<dbReference type="PANTHER" id="PTHR43692:SF1">
    <property type="entry name" value="UDP-N-ACETYLMURAMOYLALANINE--D-GLUTAMATE LIGASE"/>
    <property type="match status" value="1"/>
</dbReference>